<dbReference type="Proteomes" id="UP000006671">
    <property type="component" value="Unassembled WGS sequence"/>
</dbReference>
<name>D2W5G5_NAEGR</name>
<dbReference type="RefSeq" id="XP_002668432.1">
    <property type="nucleotide sequence ID" value="XM_002668386.1"/>
</dbReference>
<dbReference type="VEuPathDB" id="AmoebaDB:NAEGRDRAFT_76657"/>
<feature type="compositionally biased region" description="Low complexity" evidence="1">
    <location>
        <begin position="201"/>
        <end position="213"/>
    </location>
</feature>
<feature type="compositionally biased region" description="Polar residues" evidence="1">
    <location>
        <begin position="160"/>
        <end position="200"/>
    </location>
</feature>
<dbReference type="AlphaFoldDB" id="D2W5G5"/>
<dbReference type="EMBL" id="GG739067">
    <property type="protein sequence ID" value="EFC35688.1"/>
    <property type="molecule type" value="Genomic_DNA"/>
</dbReference>
<keyword evidence="3" id="KW-1185">Reference proteome</keyword>
<sequence>MVNQFNIHSIKLKSSEAIKRDEQRNFSEALKQYGACMLSLGQLLKEDNLAEELKSNAQTFKQVSQALKICKMCFERVSDIVDKEIPNSSSGGNTLTPNNSFGIGVTGNSNLSTSMINIPSSGFNSSSSSSLQQIPTSMNSSFHFSNRSSITSTTSNTPSDVNSLRSSMTFNTPPPISNNMPFSNGSTNPSAPSLPSTNLQPNISNNSSPTISPQLSNSPIIQSTLRQSTSSYGRDSLQSAIQPPLGTMSNRSSVQLSGPVIDTGKVEMTEENAISLLTLSNKYMISSLSSICELYIASIVNEELETPLKDCSIDLFTIFEISETYQALQLQKVVLYSFASHLKEIKKDPQWKTFPYKELVLLKNVKCLLQ</sequence>
<reference evidence="2 3" key="1">
    <citation type="journal article" date="2010" name="Cell">
        <title>The genome of Naegleria gruberi illuminates early eukaryotic versatility.</title>
        <authorList>
            <person name="Fritz-Laylin L.K."/>
            <person name="Prochnik S.E."/>
            <person name="Ginger M.L."/>
            <person name="Dacks J.B."/>
            <person name="Carpenter M.L."/>
            <person name="Field M.C."/>
            <person name="Kuo A."/>
            <person name="Paredez A."/>
            <person name="Chapman J."/>
            <person name="Pham J."/>
            <person name="Shu S."/>
            <person name="Neupane R."/>
            <person name="Cipriano M."/>
            <person name="Mancuso J."/>
            <person name="Tu H."/>
            <person name="Salamov A."/>
            <person name="Lindquist E."/>
            <person name="Shapiro H."/>
            <person name="Lucas S."/>
            <person name="Grigoriev I.V."/>
            <person name="Cande W.Z."/>
            <person name="Fulton C."/>
            <person name="Rokhsar D.S."/>
            <person name="Dawson S.C."/>
        </authorList>
    </citation>
    <scope>NUCLEOTIDE SEQUENCE [LARGE SCALE GENOMIC DNA]</scope>
    <source>
        <strain evidence="2 3">NEG-M</strain>
    </source>
</reference>
<dbReference type="InterPro" id="IPR011333">
    <property type="entry name" value="SKP1/BTB/POZ_sf"/>
</dbReference>
<feature type="compositionally biased region" description="Polar residues" evidence="1">
    <location>
        <begin position="214"/>
        <end position="254"/>
    </location>
</feature>
<dbReference type="InParanoid" id="D2W5G5"/>
<evidence type="ECO:0000313" key="3">
    <source>
        <dbReference type="Proteomes" id="UP000006671"/>
    </source>
</evidence>
<gene>
    <name evidence="2" type="ORF">NAEGRDRAFT_76657</name>
</gene>
<protein>
    <submittedName>
        <fullName evidence="2">Predicted protein</fullName>
    </submittedName>
</protein>
<dbReference type="KEGG" id="ngr:NAEGRDRAFT_76657"/>
<evidence type="ECO:0000313" key="2">
    <source>
        <dbReference type="EMBL" id="EFC35688.1"/>
    </source>
</evidence>
<dbReference type="Gene3D" id="3.30.710.10">
    <property type="entry name" value="Potassium Channel Kv1.1, Chain A"/>
    <property type="match status" value="1"/>
</dbReference>
<feature type="compositionally biased region" description="Low complexity" evidence="1">
    <location>
        <begin position="145"/>
        <end position="159"/>
    </location>
</feature>
<dbReference type="GeneID" id="8861811"/>
<organism evidence="3">
    <name type="scientific">Naegleria gruberi</name>
    <name type="common">Amoeba</name>
    <dbReference type="NCBI Taxonomy" id="5762"/>
    <lineage>
        <taxon>Eukaryota</taxon>
        <taxon>Discoba</taxon>
        <taxon>Heterolobosea</taxon>
        <taxon>Tetramitia</taxon>
        <taxon>Eutetramitia</taxon>
        <taxon>Vahlkampfiidae</taxon>
        <taxon>Naegleria</taxon>
    </lineage>
</organism>
<feature type="region of interest" description="Disordered" evidence="1">
    <location>
        <begin position="122"/>
        <end position="254"/>
    </location>
</feature>
<evidence type="ECO:0000256" key="1">
    <source>
        <dbReference type="SAM" id="MobiDB-lite"/>
    </source>
</evidence>
<accession>D2W5G5</accession>
<feature type="compositionally biased region" description="Polar residues" evidence="1">
    <location>
        <begin position="131"/>
        <end position="144"/>
    </location>
</feature>
<proteinExistence type="predicted"/>